<dbReference type="PANTHER" id="PTHR43679">
    <property type="entry name" value="OCTANOYLTRANSFERASE LIPM-RELATED"/>
    <property type="match status" value="1"/>
</dbReference>
<organism evidence="2 3">
    <name type="scientific">Desulfuribacillus stibiiarsenatis</name>
    <dbReference type="NCBI Taxonomy" id="1390249"/>
    <lineage>
        <taxon>Bacteria</taxon>
        <taxon>Bacillati</taxon>
        <taxon>Bacillota</taxon>
        <taxon>Desulfuribacillia</taxon>
        <taxon>Desulfuribacillales</taxon>
        <taxon>Desulfuribacillaceae</taxon>
        <taxon>Desulfuribacillus</taxon>
    </lineage>
</organism>
<dbReference type="Proteomes" id="UP000095255">
    <property type="component" value="Unassembled WGS sequence"/>
</dbReference>
<evidence type="ECO:0000313" key="3">
    <source>
        <dbReference type="Proteomes" id="UP000095255"/>
    </source>
</evidence>
<dbReference type="EMBL" id="MJAT01000012">
    <property type="protein sequence ID" value="OEH85638.1"/>
    <property type="molecule type" value="Genomic_DNA"/>
</dbReference>
<dbReference type="GO" id="GO:0016740">
    <property type="term" value="F:transferase activity"/>
    <property type="evidence" value="ECO:0007669"/>
    <property type="project" value="UniProtKB-ARBA"/>
</dbReference>
<gene>
    <name evidence="2" type="ORF">BHU72_02240</name>
</gene>
<dbReference type="GO" id="GO:0009249">
    <property type="term" value="P:protein lipoylation"/>
    <property type="evidence" value="ECO:0007669"/>
    <property type="project" value="UniProtKB-ARBA"/>
</dbReference>
<keyword evidence="3" id="KW-1185">Reference proteome</keyword>
<dbReference type="CDD" id="cd16443">
    <property type="entry name" value="LplA"/>
    <property type="match status" value="1"/>
</dbReference>
<name>A0A1E5L6G3_9FIRM</name>
<feature type="domain" description="BPL/LPL catalytic" evidence="1">
    <location>
        <begin position="31"/>
        <end position="240"/>
    </location>
</feature>
<evidence type="ECO:0000259" key="1">
    <source>
        <dbReference type="PROSITE" id="PS51733"/>
    </source>
</evidence>
<sequence>MEEWRLIIDQEPLAGSMNMAIDEAIHTLYTSVNRPTLRFYQWARPTISIGYFQFLEREIDGQALKERNMDIIRRQTGGRTVLHSNEITYSIVIPEQHAKLPPGTNDSYRKISQCLQVGFRYLQIETSWKSNVEKMHHQTSACFDTPAKYELLIDGKKIVGSAQKREAGVILQHGSIPIKNHAYDLFDVLKFESVEERKHMRKRYETKASYLEEVVLGEVSSEQVIHAFCKGFQEVFAVHLKAERLLDEEKKLALSLVANKYGTHQWNYRR</sequence>
<dbReference type="PROSITE" id="PS51733">
    <property type="entry name" value="BPL_LPL_CATALYTIC"/>
    <property type="match status" value="1"/>
</dbReference>
<dbReference type="InterPro" id="IPR045864">
    <property type="entry name" value="aa-tRNA-synth_II/BPL/LPL"/>
</dbReference>
<dbReference type="OrthoDB" id="9774653at2"/>
<dbReference type="AlphaFoldDB" id="A0A1E5L6G3"/>
<evidence type="ECO:0000313" key="2">
    <source>
        <dbReference type="EMBL" id="OEH85638.1"/>
    </source>
</evidence>
<dbReference type="Pfam" id="PF21948">
    <property type="entry name" value="LplA-B_cat"/>
    <property type="match status" value="1"/>
</dbReference>
<dbReference type="SUPFAM" id="SSF55681">
    <property type="entry name" value="Class II aaRS and biotin synthetases"/>
    <property type="match status" value="1"/>
</dbReference>
<dbReference type="GO" id="GO:0140096">
    <property type="term" value="F:catalytic activity, acting on a protein"/>
    <property type="evidence" value="ECO:0007669"/>
    <property type="project" value="UniProtKB-ARBA"/>
</dbReference>
<proteinExistence type="predicted"/>
<dbReference type="PANTHER" id="PTHR43679:SF2">
    <property type="entry name" value="OCTANOYL-[GCVH]:PROTEIN N-OCTANOYLTRANSFERASE"/>
    <property type="match status" value="1"/>
</dbReference>
<dbReference type="InterPro" id="IPR004143">
    <property type="entry name" value="BPL_LPL_catalytic"/>
</dbReference>
<dbReference type="STRING" id="1390249.BHU72_02240"/>
<accession>A0A1E5L6G3</accession>
<reference evidence="2 3" key="1">
    <citation type="submission" date="2016-09" db="EMBL/GenBank/DDBJ databases">
        <title>Desulfuribacillus arsenicus sp. nov., an obligately anaerobic, dissimilatory arsenic- and antimonate-reducing bacterium isolated from anoxic sediments.</title>
        <authorList>
            <person name="Abin C.A."/>
            <person name="Hollibaugh J.T."/>
        </authorList>
    </citation>
    <scope>NUCLEOTIDE SEQUENCE [LARGE SCALE GENOMIC DNA]</scope>
    <source>
        <strain evidence="2 3">MLFW-2</strain>
    </source>
</reference>
<dbReference type="InterPro" id="IPR050664">
    <property type="entry name" value="Octanoyltrans_LipM/LipL"/>
</dbReference>
<dbReference type="Gene3D" id="3.30.930.10">
    <property type="entry name" value="Bira Bifunctional Protein, Domain 2"/>
    <property type="match status" value="1"/>
</dbReference>
<protein>
    <recommendedName>
        <fullName evidence="1">BPL/LPL catalytic domain-containing protein</fullName>
    </recommendedName>
</protein>
<comment type="caution">
    <text evidence="2">The sequence shown here is derived from an EMBL/GenBank/DDBJ whole genome shotgun (WGS) entry which is preliminary data.</text>
</comment>
<dbReference type="RefSeq" id="WP_069701722.1">
    <property type="nucleotide sequence ID" value="NZ_MJAT01000012.1"/>
</dbReference>